<evidence type="ECO:0000256" key="2">
    <source>
        <dbReference type="ARBA" id="ARBA00022450"/>
    </source>
</evidence>
<dbReference type="Pfam" id="PF00550">
    <property type="entry name" value="PP-binding"/>
    <property type="match status" value="1"/>
</dbReference>
<dbReference type="GO" id="GO:0005829">
    <property type="term" value="C:cytosol"/>
    <property type="evidence" value="ECO:0007669"/>
    <property type="project" value="TreeGrafter"/>
</dbReference>
<dbReference type="FunFam" id="1.10.1200.10:FF:000005">
    <property type="entry name" value="Nonribosomal peptide synthetase 1"/>
    <property type="match status" value="1"/>
</dbReference>
<dbReference type="InterPro" id="IPR009081">
    <property type="entry name" value="PP-bd_ACP"/>
</dbReference>
<evidence type="ECO:0000256" key="1">
    <source>
        <dbReference type="ARBA" id="ARBA00001957"/>
    </source>
</evidence>
<evidence type="ECO:0000256" key="4">
    <source>
        <dbReference type="ARBA" id="ARBA00023194"/>
    </source>
</evidence>
<dbReference type="SUPFAM" id="SSF52777">
    <property type="entry name" value="CoA-dependent acyltransferases"/>
    <property type="match status" value="2"/>
</dbReference>
<keyword evidence="2" id="KW-0596">Phosphopantetheine</keyword>
<dbReference type="GO" id="GO:0003824">
    <property type="term" value="F:catalytic activity"/>
    <property type="evidence" value="ECO:0007669"/>
    <property type="project" value="InterPro"/>
</dbReference>
<name>A0A1M5BP94_9BACL</name>
<dbReference type="Pfam" id="PF00668">
    <property type="entry name" value="Condensation"/>
    <property type="match status" value="1"/>
</dbReference>
<dbReference type="Gene3D" id="3.30.300.30">
    <property type="match status" value="1"/>
</dbReference>
<dbReference type="InterPro" id="IPR001242">
    <property type="entry name" value="Condensation_dom"/>
</dbReference>
<dbReference type="SUPFAM" id="SSF56801">
    <property type="entry name" value="Acetyl-CoA synthetase-like"/>
    <property type="match status" value="1"/>
</dbReference>
<protein>
    <submittedName>
        <fullName evidence="6">Phosphopantetheine attachment site</fullName>
    </submittedName>
</protein>
<dbReference type="Gene3D" id="3.30.559.10">
    <property type="entry name" value="Chloramphenicol acetyltransferase-like domain"/>
    <property type="match status" value="1"/>
</dbReference>
<dbReference type="Gene3D" id="1.10.1200.10">
    <property type="entry name" value="ACP-like"/>
    <property type="match status" value="1"/>
</dbReference>
<evidence type="ECO:0000256" key="3">
    <source>
        <dbReference type="ARBA" id="ARBA00022553"/>
    </source>
</evidence>
<dbReference type="GO" id="GO:0043041">
    <property type="term" value="P:amino acid activation for nonribosomal peptide biosynthetic process"/>
    <property type="evidence" value="ECO:0007669"/>
    <property type="project" value="TreeGrafter"/>
</dbReference>
<dbReference type="SUPFAM" id="SSF47336">
    <property type="entry name" value="ACP-like"/>
    <property type="match status" value="1"/>
</dbReference>
<comment type="cofactor">
    <cofactor evidence="1">
        <name>pantetheine 4'-phosphate</name>
        <dbReference type="ChEBI" id="CHEBI:47942"/>
    </cofactor>
</comment>
<dbReference type="InterPro" id="IPR036736">
    <property type="entry name" value="ACP-like_sf"/>
</dbReference>
<dbReference type="PROSITE" id="PS00012">
    <property type="entry name" value="PHOSPHOPANTETHEINE"/>
    <property type="match status" value="1"/>
</dbReference>
<organism evidence="6 7">
    <name type="scientific">Seinonella peptonophila</name>
    <dbReference type="NCBI Taxonomy" id="112248"/>
    <lineage>
        <taxon>Bacteria</taxon>
        <taxon>Bacillati</taxon>
        <taxon>Bacillota</taxon>
        <taxon>Bacilli</taxon>
        <taxon>Bacillales</taxon>
        <taxon>Thermoactinomycetaceae</taxon>
        <taxon>Seinonella</taxon>
    </lineage>
</organism>
<evidence type="ECO:0000313" key="6">
    <source>
        <dbReference type="EMBL" id="SHF44358.1"/>
    </source>
</evidence>
<dbReference type="InterPro" id="IPR023213">
    <property type="entry name" value="CAT-like_dom_sf"/>
</dbReference>
<dbReference type="EMBL" id="FQVL01000033">
    <property type="protein sequence ID" value="SHF44358.1"/>
    <property type="molecule type" value="Genomic_DNA"/>
</dbReference>
<dbReference type="GO" id="GO:0044550">
    <property type="term" value="P:secondary metabolite biosynthetic process"/>
    <property type="evidence" value="ECO:0007669"/>
    <property type="project" value="TreeGrafter"/>
</dbReference>
<feature type="non-terminal residue" evidence="6">
    <location>
        <position position="635"/>
    </location>
</feature>
<dbReference type="PANTHER" id="PTHR45527">
    <property type="entry name" value="NONRIBOSOMAL PEPTIDE SYNTHETASE"/>
    <property type="match status" value="1"/>
</dbReference>
<dbReference type="Gene3D" id="3.30.559.30">
    <property type="entry name" value="Nonribosomal peptide synthetase, condensation domain"/>
    <property type="match status" value="1"/>
</dbReference>
<dbReference type="GO" id="GO:0008610">
    <property type="term" value="P:lipid biosynthetic process"/>
    <property type="evidence" value="ECO:0007669"/>
    <property type="project" value="UniProtKB-ARBA"/>
</dbReference>
<dbReference type="GO" id="GO:0017000">
    <property type="term" value="P:antibiotic biosynthetic process"/>
    <property type="evidence" value="ECO:0007669"/>
    <property type="project" value="UniProtKB-KW"/>
</dbReference>
<reference evidence="6 7" key="1">
    <citation type="submission" date="2016-11" db="EMBL/GenBank/DDBJ databases">
        <authorList>
            <person name="Jaros S."/>
            <person name="Januszkiewicz K."/>
            <person name="Wedrychowicz H."/>
        </authorList>
    </citation>
    <scope>NUCLEOTIDE SEQUENCE [LARGE SCALE GENOMIC DNA]</scope>
    <source>
        <strain evidence="6 7">DSM 44666</strain>
    </source>
</reference>
<dbReference type="SMART" id="SM00823">
    <property type="entry name" value="PKS_PP"/>
    <property type="match status" value="1"/>
</dbReference>
<dbReference type="CDD" id="cd19531">
    <property type="entry name" value="LCL_NRPS-like"/>
    <property type="match status" value="1"/>
</dbReference>
<sequence length="635" mass="72877">GEQTALAAYLVWANLDEAITLQELRADLLEQLPDYMIPVDWVVLDELPLTPNGKVDRRALPAPTRSDRVERQYIAPRTEDEQRLVQIWEEVLQLSPIGVTDHFFEMGGHSLTAIRLLARIRNEYQIEVPLQVIFTDSTIAGICRFLQQNQQEKEIEITAAPRQEVYPVTSAQKRLYVLHDFAGTAYHIPLVQWLYGSLDLARLEVALQTLVERHEALRTSFQFVEGQLVQQIHPRVTFQLKVHHLRHPEGVEKELQAAIRPFVLENAPLFRAAVYCFPKQKYLLLLDFHHLIADGQSVNLLWKEFVALYRGESLPELSLQYKDYAYWQMNRQAKEGFVEHEKYWSEKLSGEIPMLELPTDAPRPAVQQFTGNVYSWSLPIGLSQSLKQFAKQQGSTLYAVLLAGYVLLLMKETGQEELLVGSPQAGRSQLEMEQIVGMFVNTLPLRVHLQAEGSYLALLKEVSKQLWEDYQHRDYPIEELLAKMGLQHDQSRNPLFDTLFVLQNLEQSEDTLPGLAASPYEWESRTTKFDLTWTAVDAEQITFAIEYASHLFKEETIARMAAHYQQLLTQIVAAPDRSLHEYSCLTVDEEKQLLAYADGGQQIGSSHQTLVERWERQVEQTPQSIALVDQGRSMT</sequence>
<gene>
    <name evidence="6" type="ORF">SAMN05444392_1331</name>
</gene>
<dbReference type="AlphaFoldDB" id="A0A1M5BP94"/>
<feature type="domain" description="Carrier" evidence="5">
    <location>
        <begin position="75"/>
        <end position="150"/>
    </location>
</feature>
<keyword evidence="4" id="KW-0045">Antibiotic biosynthesis</keyword>
<dbReference type="RefSeq" id="WP_245815732.1">
    <property type="nucleotide sequence ID" value="NZ_FQVL01000033.1"/>
</dbReference>
<dbReference type="GO" id="GO:0031177">
    <property type="term" value="F:phosphopantetheine binding"/>
    <property type="evidence" value="ECO:0007669"/>
    <property type="project" value="InterPro"/>
</dbReference>
<feature type="non-terminal residue" evidence="6">
    <location>
        <position position="1"/>
    </location>
</feature>
<dbReference type="PANTHER" id="PTHR45527:SF1">
    <property type="entry name" value="FATTY ACID SYNTHASE"/>
    <property type="match status" value="1"/>
</dbReference>
<dbReference type="STRING" id="112248.SAMN05444392_1331"/>
<evidence type="ECO:0000259" key="5">
    <source>
        <dbReference type="PROSITE" id="PS50075"/>
    </source>
</evidence>
<keyword evidence="3" id="KW-0597">Phosphoprotein</keyword>
<proteinExistence type="predicted"/>
<evidence type="ECO:0000313" key="7">
    <source>
        <dbReference type="Proteomes" id="UP000184476"/>
    </source>
</evidence>
<accession>A0A1M5BP94</accession>
<dbReference type="Proteomes" id="UP000184476">
    <property type="component" value="Unassembled WGS sequence"/>
</dbReference>
<dbReference type="InterPro" id="IPR020806">
    <property type="entry name" value="PKS_PP-bd"/>
</dbReference>
<dbReference type="InterPro" id="IPR006162">
    <property type="entry name" value="Ppantetheine_attach_site"/>
</dbReference>
<dbReference type="PROSITE" id="PS50075">
    <property type="entry name" value="CARRIER"/>
    <property type="match status" value="1"/>
</dbReference>
<dbReference type="InterPro" id="IPR045851">
    <property type="entry name" value="AMP-bd_C_sf"/>
</dbReference>
<keyword evidence="7" id="KW-1185">Reference proteome</keyword>